<reference evidence="1" key="1">
    <citation type="journal article" date="2020" name="Nature">
        <title>Giant virus diversity and host interactions through global metagenomics.</title>
        <authorList>
            <person name="Schulz F."/>
            <person name="Roux S."/>
            <person name="Paez-Espino D."/>
            <person name="Jungbluth S."/>
            <person name="Walsh D.A."/>
            <person name="Denef V.J."/>
            <person name="McMahon K.D."/>
            <person name="Konstantinidis K.T."/>
            <person name="Eloe-Fadrosh E.A."/>
            <person name="Kyrpides N.C."/>
            <person name="Woyke T."/>
        </authorList>
    </citation>
    <scope>NUCLEOTIDE SEQUENCE</scope>
    <source>
        <strain evidence="1">GVMAG-M-3300023179-4</strain>
    </source>
</reference>
<evidence type="ECO:0000313" key="1">
    <source>
        <dbReference type="EMBL" id="QHT73966.1"/>
    </source>
</evidence>
<proteinExistence type="predicted"/>
<dbReference type="AlphaFoldDB" id="A0A6C0H146"/>
<name>A0A6C0H146_9ZZZZ</name>
<protein>
    <submittedName>
        <fullName evidence="1">Uncharacterized protein</fullName>
    </submittedName>
</protein>
<sequence length="45" mass="5326">MKNIAIFSHCEFLHVLFTSNILPIPTQSKYIDFKNCEIRMIELNL</sequence>
<organism evidence="1">
    <name type="scientific">viral metagenome</name>
    <dbReference type="NCBI Taxonomy" id="1070528"/>
    <lineage>
        <taxon>unclassified sequences</taxon>
        <taxon>metagenomes</taxon>
        <taxon>organismal metagenomes</taxon>
    </lineage>
</organism>
<dbReference type="EMBL" id="MN739835">
    <property type="protein sequence ID" value="QHT73966.1"/>
    <property type="molecule type" value="Genomic_DNA"/>
</dbReference>
<accession>A0A6C0H146</accession>